<dbReference type="InterPro" id="IPR021660">
    <property type="entry name" value="DUF3253"/>
</dbReference>
<dbReference type="InterPro" id="IPR036388">
    <property type="entry name" value="WH-like_DNA-bd_sf"/>
</dbReference>
<dbReference type="AlphaFoldDB" id="A0A9W6JW39"/>
<dbReference type="Pfam" id="PF11625">
    <property type="entry name" value="DUF3253"/>
    <property type="match status" value="1"/>
</dbReference>
<reference evidence="1" key="1">
    <citation type="journal article" date="2014" name="Int. J. Syst. Evol. Microbiol.">
        <title>Complete genome sequence of Corynebacterium casei LMG S-19264T (=DSM 44701T), isolated from a smear-ripened cheese.</title>
        <authorList>
            <consortium name="US DOE Joint Genome Institute (JGI-PGF)"/>
            <person name="Walter F."/>
            <person name="Albersmeier A."/>
            <person name="Kalinowski J."/>
            <person name="Ruckert C."/>
        </authorList>
    </citation>
    <scope>NUCLEOTIDE SEQUENCE</scope>
    <source>
        <strain evidence="1">VKM B-2789</strain>
    </source>
</reference>
<dbReference type="Gene3D" id="1.10.10.10">
    <property type="entry name" value="Winged helix-like DNA-binding domain superfamily/Winged helix DNA-binding domain"/>
    <property type="match status" value="1"/>
</dbReference>
<dbReference type="RefSeq" id="WP_213358536.1">
    <property type="nucleotide sequence ID" value="NZ_BSFM01000012.1"/>
</dbReference>
<proteinExistence type="predicted"/>
<evidence type="ECO:0000313" key="1">
    <source>
        <dbReference type="EMBL" id="GLK84242.1"/>
    </source>
</evidence>
<dbReference type="InterPro" id="IPR036390">
    <property type="entry name" value="WH_DNA-bd_sf"/>
</dbReference>
<sequence length="97" mass="10357">MTASVHSTPLPSETDVEAAIRAALSDTARTIDPAKPARALMPEGKWQAVLPLVRRVAIRLAQEGTLGIYRKGKPVDPADFRGVYRLGPPPSASPLSE</sequence>
<dbReference type="SUPFAM" id="SSF46785">
    <property type="entry name" value="Winged helix' DNA-binding domain"/>
    <property type="match status" value="1"/>
</dbReference>
<reference evidence="1" key="2">
    <citation type="submission" date="2023-01" db="EMBL/GenBank/DDBJ databases">
        <authorList>
            <person name="Sun Q."/>
            <person name="Evtushenko L."/>
        </authorList>
    </citation>
    <scope>NUCLEOTIDE SEQUENCE</scope>
    <source>
        <strain evidence="1">VKM B-2789</strain>
    </source>
</reference>
<keyword evidence="2" id="KW-1185">Reference proteome</keyword>
<evidence type="ECO:0000313" key="2">
    <source>
        <dbReference type="Proteomes" id="UP001143330"/>
    </source>
</evidence>
<evidence type="ECO:0008006" key="3">
    <source>
        <dbReference type="Google" id="ProtNLM"/>
    </source>
</evidence>
<gene>
    <name evidence="1" type="ORF">GCM10017653_23120</name>
</gene>
<organism evidence="1 2">
    <name type="scientific">Ancylobacter defluvii</name>
    <dbReference type="NCBI Taxonomy" id="1282440"/>
    <lineage>
        <taxon>Bacteria</taxon>
        <taxon>Pseudomonadati</taxon>
        <taxon>Pseudomonadota</taxon>
        <taxon>Alphaproteobacteria</taxon>
        <taxon>Hyphomicrobiales</taxon>
        <taxon>Xanthobacteraceae</taxon>
        <taxon>Ancylobacter</taxon>
    </lineage>
</organism>
<comment type="caution">
    <text evidence="1">The sequence shown here is derived from an EMBL/GenBank/DDBJ whole genome shotgun (WGS) entry which is preliminary data.</text>
</comment>
<dbReference type="EMBL" id="BSFM01000012">
    <property type="protein sequence ID" value="GLK84242.1"/>
    <property type="molecule type" value="Genomic_DNA"/>
</dbReference>
<accession>A0A9W6JW39</accession>
<dbReference type="Proteomes" id="UP001143330">
    <property type="component" value="Unassembled WGS sequence"/>
</dbReference>
<protein>
    <recommendedName>
        <fullName evidence="3">DUF3253 domain-containing protein</fullName>
    </recommendedName>
</protein>
<name>A0A9W6JW39_9HYPH</name>